<dbReference type="Pfam" id="PF13469">
    <property type="entry name" value="Sulfotransfer_3"/>
    <property type="match status" value="1"/>
</dbReference>
<dbReference type="Gene3D" id="3.40.50.300">
    <property type="entry name" value="P-loop containing nucleotide triphosphate hydrolases"/>
    <property type="match status" value="1"/>
</dbReference>
<keyword evidence="1 2" id="KW-0808">Transferase</keyword>
<dbReference type="InterPro" id="IPR027417">
    <property type="entry name" value="P-loop_NTPase"/>
</dbReference>
<dbReference type="EMBL" id="DSVQ01000012">
    <property type="protein sequence ID" value="HGT39551.1"/>
    <property type="molecule type" value="Genomic_DNA"/>
</dbReference>
<dbReference type="PANTHER" id="PTHR12788">
    <property type="entry name" value="PROTEIN-TYROSINE SULFOTRANSFERASE 2"/>
    <property type="match status" value="1"/>
</dbReference>
<comment type="caution">
    <text evidence="2">The sequence shown here is derived from an EMBL/GenBank/DDBJ whole genome shotgun (WGS) entry which is preliminary data.</text>
</comment>
<dbReference type="PANTHER" id="PTHR12788:SF10">
    <property type="entry name" value="PROTEIN-TYROSINE SULFOTRANSFERASE"/>
    <property type="match status" value="1"/>
</dbReference>
<organism evidence="2">
    <name type="scientific">Schlesneria paludicola</name>
    <dbReference type="NCBI Taxonomy" id="360056"/>
    <lineage>
        <taxon>Bacteria</taxon>
        <taxon>Pseudomonadati</taxon>
        <taxon>Planctomycetota</taxon>
        <taxon>Planctomycetia</taxon>
        <taxon>Planctomycetales</taxon>
        <taxon>Planctomycetaceae</taxon>
        <taxon>Schlesneria</taxon>
    </lineage>
</organism>
<dbReference type="GO" id="GO:0008476">
    <property type="term" value="F:protein-tyrosine sulfotransferase activity"/>
    <property type="evidence" value="ECO:0007669"/>
    <property type="project" value="InterPro"/>
</dbReference>
<evidence type="ECO:0000313" key="2">
    <source>
        <dbReference type="EMBL" id="HGT39551.1"/>
    </source>
</evidence>
<dbReference type="SUPFAM" id="SSF52540">
    <property type="entry name" value="P-loop containing nucleoside triphosphate hydrolases"/>
    <property type="match status" value="1"/>
</dbReference>
<dbReference type="AlphaFoldDB" id="A0A7C4LQS8"/>
<dbReference type="InterPro" id="IPR026634">
    <property type="entry name" value="TPST-like"/>
</dbReference>
<protein>
    <submittedName>
        <fullName evidence="2">Sulfotransferase</fullName>
    </submittedName>
</protein>
<proteinExistence type="predicted"/>
<sequence>MPDWRWYTSLRTIVRRLRARLLPVYVEHHTRFVTPDPTDVCANPIFVLGAHRSGTTLMRRILDSHPRIACPPESQFMVHFFNLVQHERSMIGLADLGFHEAEALRLLRQSASQFHEIYRRAKGKPRWADKTPEYVDHLPGLYRLFGDVATFVMMFRHPLDVATSRWTRLMHLVKRPDKQQLVDICQKVAVAQAHQLEFLQQHAAQTWVIFYEELVANPEQILRGMCTFLGEPWDECLLRHDELPHDYGLEDPIVRVTRGFKPSHGNWRQWSARQLRVALDILQPVMDQLGYSTDSVQPKAEFPFLSRAA</sequence>
<evidence type="ECO:0000256" key="1">
    <source>
        <dbReference type="ARBA" id="ARBA00022679"/>
    </source>
</evidence>
<accession>A0A7C4LQS8</accession>
<name>A0A7C4LQS8_9PLAN</name>
<gene>
    <name evidence="2" type="ORF">ENS64_09860</name>
</gene>
<reference evidence="2" key="1">
    <citation type="journal article" date="2020" name="mSystems">
        <title>Genome- and Community-Level Interaction Insights into Carbon Utilization and Element Cycling Functions of Hydrothermarchaeota in Hydrothermal Sediment.</title>
        <authorList>
            <person name="Zhou Z."/>
            <person name="Liu Y."/>
            <person name="Xu W."/>
            <person name="Pan J."/>
            <person name="Luo Z.H."/>
            <person name="Li M."/>
        </authorList>
    </citation>
    <scope>NUCLEOTIDE SEQUENCE [LARGE SCALE GENOMIC DNA]</scope>
    <source>
        <strain evidence="2">SpSt-508</strain>
    </source>
</reference>